<dbReference type="SUPFAM" id="SSF109854">
    <property type="entry name" value="DinB/YfiT-like putative metalloenzymes"/>
    <property type="match status" value="1"/>
</dbReference>
<dbReference type="InterPro" id="IPR034660">
    <property type="entry name" value="DinB/YfiT-like"/>
</dbReference>
<dbReference type="GO" id="GO:0046872">
    <property type="term" value="F:metal ion binding"/>
    <property type="evidence" value="ECO:0007669"/>
    <property type="project" value="InterPro"/>
</dbReference>
<dbReference type="PANTHER" id="PTHR40758">
    <property type="entry name" value="CONSERVED PROTEIN"/>
    <property type="match status" value="1"/>
</dbReference>
<keyword evidence="4" id="KW-0413">Isomerase</keyword>
<dbReference type="EMBL" id="JABFAJ010000024">
    <property type="protein sequence ID" value="NNU28394.1"/>
    <property type="molecule type" value="Genomic_DNA"/>
</dbReference>
<evidence type="ECO:0000259" key="2">
    <source>
        <dbReference type="Pfam" id="PF07398"/>
    </source>
</evidence>
<dbReference type="InterPro" id="IPR010872">
    <property type="entry name" value="MDMPI_C-term_domain"/>
</dbReference>
<evidence type="ECO:0000259" key="3">
    <source>
        <dbReference type="Pfam" id="PF11716"/>
    </source>
</evidence>
<evidence type="ECO:0000256" key="1">
    <source>
        <dbReference type="SAM" id="MobiDB-lite"/>
    </source>
</evidence>
<proteinExistence type="predicted"/>
<dbReference type="PANTHER" id="PTHR40758:SF1">
    <property type="entry name" value="CONSERVED PROTEIN"/>
    <property type="match status" value="1"/>
</dbReference>
<comment type="caution">
    <text evidence="4">The sequence shown here is derived from an EMBL/GenBank/DDBJ whole genome shotgun (WGS) entry which is preliminary data.</text>
</comment>
<evidence type="ECO:0000313" key="4">
    <source>
        <dbReference type="EMBL" id="NNU28394.1"/>
    </source>
</evidence>
<gene>
    <name evidence="4" type="ORF">HLI28_12695</name>
</gene>
<name>A0A849K0U9_9MICO</name>
<dbReference type="Pfam" id="PF11716">
    <property type="entry name" value="MDMPI_N"/>
    <property type="match status" value="1"/>
</dbReference>
<keyword evidence="4" id="KW-0670">Pyruvate</keyword>
<reference evidence="4 5" key="1">
    <citation type="submission" date="2020-05" db="EMBL/GenBank/DDBJ databases">
        <title>Genome sequence of Isoptericola sp. JC619 isolated from Chilika lagoon, India.</title>
        <authorList>
            <person name="Kumar D."/>
            <person name="Appam K."/>
            <person name="Gandham S."/>
            <person name="Uppada J."/>
            <person name="Sasikala C."/>
            <person name="Venkata Ramana C."/>
        </authorList>
    </citation>
    <scope>NUCLEOTIDE SEQUENCE [LARGE SCALE GENOMIC DNA]</scope>
    <source>
        <strain evidence="4 5">JC619</strain>
    </source>
</reference>
<keyword evidence="5" id="KW-1185">Reference proteome</keyword>
<accession>A0A849K0U9</accession>
<organism evidence="4 5">
    <name type="scientific">Isoptericola sediminis</name>
    <dbReference type="NCBI Taxonomy" id="2733572"/>
    <lineage>
        <taxon>Bacteria</taxon>
        <taxon>Bacillati</taxon>
        <taxon>Actinomycetota</taxon>
        <taxon>Actinomycetes</taxon>
        <taxon>Micrococcales</taxon>
        <taxon>Promicromonosporaceae</taxon>
        <taxon>Isoptericola</taxon>
    </lineage>
</organism>
<dbReference type="GO" id="GO:0005886">
    <property type="term" value="C:plasma membrane"/>
    <property type="evidence" value="ECO:0007669"/>
    <property type="project" value="TreeGrafter"/>
</dbReference>
<dbReference type="Proteomes" id="UP000557204">
    <property type="component" value="Unassembled WGS sequence"/>
</dbReference>
<evidence type="ECO:0000313" key="5">
    <source>
        <dbReference type="Proteomes" id="UP000557204"/>
    </source>
</evidence>
<dbReference type="InterPro" id="IPR024344">
    <property type="entry name" value="MDMPI_metal-binding"/>
</dbReference>
<dbReference type="RefSeq" id="WP_171247936.1">
    <property type="nucleotide sequence ID" value="NZ_JABFAJ010000024.1"/>
</dbReference>
<dbReference type="GO" id="GO:0016853">
    <property type="term" value="F:isomerase activity"/>
    <property type="evidence" value="ECO:0007669"/>
    <property type="project" value="UniProtKB-KW"/>
</dbReference>
<sequence>MTSPTPVVDPGSGRRTDGGADLDHLDHLAALQEAFLADVPGADPRAHVPACGRWTVAQLVTHVGRIHHWAAGQARRHQETPLGRGPFDLAPFYAAQAAELRSTLADLPPDTPSWTLLGTGPVSFWHRRQAHETLVHLHDLRASVLGSGRLVAPERPIDAGPPVWADAVDEVVRMFAPRQVQLGRMTAPAAPVRLTATDLGWSWDLGPEAPGPAAVLQAPARELALVLWRRLTPVEAGAQIDGDARLVADLLAARLVP</sequence>
<feature type="region of interest" description="Disordered" evidence="1">
    <location>
        <begin position="1"/>
        <end position="20"/>
    </location>
</feature>
<dbReference type="Pfam" id="PF07398">
    <property type="entry name" value="MDMPI_C"/>
    <property type="match status" value="1"/>
</dbReference>
<dbReference type="AlphaFoldDB" id="A0A849K0U9"/>
<feature type="domain" description="Mycothiol-dependent maleylpyruvate isomerase metal-binding" evidence="3">
    <location>
        <begin position="32"/>
        <end position="141"/>
    </location>
</feature>
<feature type="domain" description="MDMPI C-terminal" evidence="2">
    <location>
        <begin position="165"/>
        <end position="248"/>
    </location>
</feature>
<protein>
    <submittedName>
        <fullName evidence="4">Maleylpyruvate isomerase family mycothiol-dependent enzyme</fullName>
    </submittedName>
</protein>